<dbReference type="EC" id="2.5.1.48" evidence="5"/>
<dbReference type="OrthoDB" id="9780685at2"/>
<keyword evidence="5" id="KW-0808">Transferase</keyword>
<dbReference type="RefSeq" id="WP_012003152.1">
    <property type="nucleotide sequence ID" value="NC_009828.1"/>
</dbReference>
<dbReference type="GO" id="GO:0030170">
    <property type="term" value="F:pyridoxal phosphate binding"/>
    <property type="evidence" value="ECO:0007669"/>
    <property type="project" value="InterPro"/>
</dbReference>
<evidence type="ECO:0000313" key="5">
    <source>
        <dbReference type="EMBL" id="ABV33671.1"/>
    </source>
</evidence>
<evidence type="ECO:0000256" key="3">
    <source>
        <dbReference type="PIRSR" id="PIRSR001434-2"/>
    </source>
</evidence>
<name>A8F687_PSELT</name>
<keyword evidence="2 3" id="KW-0663">Pyridoxal phosphate</keyword>
<dbReference type="PANTHER" id="PTHR11808:SF80">
    <property type="entry name" value="CYSTATHIONINE GAMMA-LYASE"/>
    <property type="match status" value="1"/>
</dbReference>
<dbReference type="PANTHER" id="PTHR11808">
    <property type="entry name" value="TRANS-SULFURATION ENZYME FAMILY MEMBER"/>
    <property type="match status" value="1"/>
</dbReference>
<dbReference type="NCBIfam" id="NF041088">
    <property type="entry name" value="ala_glut_racmase_Arch"/>
    <property type="match status" value="1"/>
</dbReference>
<reference evidence="5 6" key="1">
    <citation type="submission" date="2007-08" db="EMBL/GenBank/DDBJ databases">
        <title>Complete sequence of Thermotoga lettingae TMO.</title>
        <authorList>
            <consortium name="US DOE Joint Genome Institute"/>
            <person name="Copeland A."/>
            <person name="Lucas S."/>
            <person name="Lapidus A."/>
            <person name="Barry K."/>
            <person name="Glavina del Rio T."/>
            <person name="Dalin E."/>
            <person name="Tice H."/>
            <person name="Pitluck S."/>
            <person name="Foster B."/>
            <person name="Bruce D."/>
            <person name="Schmutz J."/>
            <person name="Larimer F."/>
            <person name="Land M."/>
            <person name="Hauser L."/>
            <person name="Kyrpides N."/>
            <person name="Mikhailova N."/>
            <person name="Nelson K."/>
            <person name="Gogarten J.P."/>
            <person name="Noll K."/>
            <person name="Richardson P."/>
        </authorList>
    </citation>
    <scope>NUCLEOTIDE SEQUENCE [LARGE SCALE GENOMIC DNA]</scope>
    <source>
        <strain evidence="6">ATCC BAA-301 / DSM 14385 / NBRC 107922 / TMO</strain>
    </source>
</reference>
<dbReference type="InterPro" id="IPR053676">
    <property type="entry name" value="Trans-sulfuration_enzyme-like"/>
</dbReference>
<comment type="similarity">
    <text evidence="4">Belongs to the trans-sulfuration enzymes family.</text>
</comment>
<dbReference type="CDD" id="cd00614">
    <property type="entry name" value="CGS_like"/>
    <property type="match status" value="1"/>
</dbReference>
<dbReference type="STRING" id="416591.Tlet_1106"/>
<feature type="modified residue" description="N6-(pyridoxal phosphate)lysine" evidence="3">
    <location>
        <position position="203"/>
    </location>
</feature>
<dbReference type="AlphaFoldDB" id="A8F687"/>
<dbReference type="EMBL" id="CP000812">
    <property type="protein sequence ID" value="ABV33671.1"/>
    <property type="molecule type" value="Genomic_DNA"/>
</dbReference>
<accession>A8F687</accession>
<dbReference type="FunFam" id="3.40.640.10:FF:000046">
    <property type="entry name" value="Cystathionine gamma-lyase"/>
    <property type="match status" value="1"/>
</dbReference>
<dbReference type="SUPFAM" id="SSF53383">
    <property type="entry name" value="PLP-dependent transferases"/>
    <property type="match status" value="1"/>
</dbReference>
<evidence type="ECO:0000256" key="1">
    <source>
        <dbReference type="ARBA" id="ARBA00001933"/>
    </source>
</evidence>
<gene>
    <name evidence="5" type="ordered locus">Tlet_1106</name>
</gene>
<dbReference type="Pfam" id="PF01053">
    <property type="entry name" value="Cys_Met_Meta_PP"/>
    <property type="match status" value="1"/>
</dbReference>
<organism evidence="5 6">
    <name type="scientific">Pseudothermotoga lettingae (strain ATCC BAA-301 / DSM 14385 / NBRC 107922 / TMO)</name>
    <name type="common">Thermotoga lettingae</name>
    <dbReference type="NCBI Taxonomy" id="416591"/>
    <lineage>
        <taxon>Bacteria</taxon>
        <taxon>Thermotogati</taxon>
        <taxon>Thermotogota</taxon>
        <taxon>Thermotogae</taxon>
        <taxon>Thermotogales</taxon>
        <taxon>Thermotogaceae</taxon>
        <taxon>Pseudothermotoga</taxon>
    </lineage>
</organism>
<dbReference type="PIRSF" id="PIRSF001434">
    <property type="entry name" value="CGS"/>
    <property type="match status" value="1"/>
</dbReference>
<keyword evidence="6" id="KW-1185">Reference proteome</keyword>
<proteinExistence type="inferred from homology"/>
<dbReference type="GO" id="GO:0003962">
    <property type="term" value="F:cystathionine gamma-synthase activity"/>
    <property type="evidence" value="ECO:0007669"/>
    <property type="project" value="UniProtKB-EC"/>
</dbReference>
<comment type="cofactor">
    <cofactor evidence="1 4">
        <name>pyridoxal 5'-phosphate</name>
        <dbReference type="ChEBI" id="CHEBI:597326"/>
    </cofactor>
</comment>
<dbReference type="InterPro" id="IPR015421">
    <property type="entry name" value="PyrdxlP-dep_Trfase_major"/>
</dbReference>
<evidence type="ECO:0000256" key="2">
    <source>
        <dbReference type="ARBA" id="ARBA00022898"/>
    </source>
</evidence>
<evidence type="ECO:0000313" key="6">
    <source>
        <dbReference type="Proteomes" id="UP000002016"/>
    </source>
</evidence>
<dbReference type="GO" id="GO:0019346">
    <property type="term" value="P:transsulfuration"/>
    <property type="evidence" value="ECO:0007669"/>
    <property type="project" value="InterPro"/>
</dbReference>
<dbReference type="eggNOG" id="COG0626">
    <property type="taxonomic scope" value="Bacteria"/>
</dbReference>
<dbReference type="InterPro" id="IPR000277">
    <property type="entry name" value="Cys/Met-Metab_PyrdxlP-dep_enz"/>
</dbReference>
<dbReference type="Gene3D" id="3.40.640.10">
    <property type="entry name" value="Type I PLP-dependent aspartate aminotransferase-like (Major domain)"/>
    <property type="match status" value="1"/>
</dbReference>
<protein>
    <submittedName>
        <fullName evidence="5">Cystathionine gamma-synthase</fullName>
        <ecNumber evidence="5">2.5.1.48</ecNumber>
    </submittedName>
</protein>
<dbReference type="GO" id="GO:0016846">
    <property type="term" value="F:carbon-sulfur lyase activity"/>
    <property type="evidence" value="ECO:0007669"/>
    <property type="project" value="TreeGrafter"/>
</dbReference>
<dbReference type="GO" id="GO:0005737">
    <property type="term" value="C:cytoplasm"/>
    <property type="evidence" value="ECO:0007669"/>
    <property type="project" value="TreeGrafter"/>
</dbReference>
<dbReference type="KEGG" id="tle:Tlet_1106"/>
<dbReference type="InterPro" id="IPR015424">
    <property type="entry name" value="PyrdxlP-dep_Trfase"/>
</dbReference>
<dbReference type="InterPro" id="IPR015422">
    <property type="entry name" value="PyrdxlP-dep_Trfase_small"/>
</dbReference>
<evidence type="ECO:0000256" key="4">
    <source>
        <dbReference type="RuleBase" id="RU362118"/>
    </source>
</evidence>
<dbReference type="Gene3D" id="3.90.1150.10">
    <property type="entry name" value="Aspartate Aminotransferase, domain 1"/>
    <property type="match status" value="1"/>
</dbReference>
<dbReference type="HOGENOM" id="CLU_018986_2_0_0"/>
<reference evidence="5 6" key="2">
    <citation type="journal article" date="2009" name="Proc. Natl. Acad. Sci. U.S.A.">
        <title>On the chimeric nature, thermophilic origin, and phylogenetic placement of the Thermotogales.</title>
        <authorList>
            <person name="Zhaxybayeva O."/>
            <person name="Swithers K.S."/>
            <person name="Lapierre P."/>
            <person name="Fournier G.P."/>
            <person name="Bickhart D.M."/>
            <person name="DeBoy R.T."/>
            <person name="Nelson K.E."/>
            <person name="Nesbo C.L."/>
            <person name="Doolittle W.F."/>
            <person name="Gogarten J.P."/>
            <person name="Noll K.M."/>
        </authorList>
    </citation>
    <scope>NUCLEOTIDE SEQUENCE [LARGE SCALE GENOMIC DNA]</scope>
    <source>
        <strain evidence="6">ATCC BAA-301 / DSM 14385 / NBRC 107922 / TMO</strain>
    </source>
</reference>
<sequence length="386" mass="43599">MDITKILHSFGENGFSYSPVSIPIYETSIFSFESFEQFQESLLSEFDSHLYTRGKNPTVEVLEKKIAALEKAESAKLFSSGIAAVSAATMAFLKSGDHVVCVKDAYGWTNRLFSQYLNRFGVEVTFVDGKNPDDFIKSTKSNTKLFFLESPTTFTFQLQDLSAIAEFAKDKNIKTVIDNTWATPLFQNPIELGIDIVVHSASKYIGGHSDVVAGIVAGNERDIRYIFNTEFMNIGAAPGPFEAWLLLRGLRTIHLRMQKHMENTLKIVDFLKTVKEVEDIYYPLYENHPQYELAKKQMRGGSGLLSIKLRVDSIEKIIKFTNALKIFRKAVSWGGYESLVMPYAATNREGLTEKNKIVRLHIGLENSEILIEDLQQAFFAMKKSGF</sequence>
<dbReference type="Proteomes" id="UP000002016">
    <property type="component" value="Chromosome"/>
</dbReference>